<reference evidence="10 11" key="2">
    <citation type="journal article" date="2018" name="Int. J. Syst. Evol. Microbiol.">
        <title>Marinobacterium aestuarii sp. nov., a benzene-degrading marine bacterium isolated from estuary sediment.</title>
        <authorList>
            <person name="Bae S.S."/>
            <person name="Jung J."/>
            <person name="Chung D."/>
            <person name="Baek K."/>
        </authorList>
    </citation>
    <scope>NUCLEOTIDE SEQUENCE [LARGE SCALE GENOMIC DNA]</scope>
    <source>
        <strain evidence="10 11">ST58-10</strain>
    </source>
</reference>
<dbReference type="GO" id="GO:0016491">
    <property type="term" value="F:oxidoreductase activity"/>
    <property type="evidence" value="ECO:0007669"/>
    <property type="project" value="UniProtKB-UniRule"/>
</dbReference>
<dbReference type="InterPro" id="IPR000415">
    <property type="entry name" value="Nitroreductase-like"/>
</dbReference>
<accession>A0A1A9F0J3</accession>
<dbReference type="AlphaFoldDB" id="A0A1A9F0J3"/>
<dbReference type="KEGG" id="mars:A8C75_15380"/>
<comment type="similarity">
    <text evidence="1 7">Belongs to the nitroreductase family.</text>
</comment>
<dbReference type="InterPro" id="IPR029479">
    <property type="entry name" value="Nitroreductase"/>
</dbReference>
<keyword evidence="2 7" id="KW-0285">Flavoprotein</keyword>
<organism evidence="10 11">
    <name type="scientific">Marinobacterium aestuarii</name>
    <dbReference type="NCBI Taxonomy" id="1821621"/>
    <lineage>
        <taxon>Bacteria</taxon>
        <taxon>Pseudomonadati</taxon>
        <taxon>Pseudomonadota</taxon>
        <taxon>Gammaproteobacteria</taxon>
        <taxon>Oceanospirillales</taxon>
        <taxon>Oceanospirillaceae</taxon>
        <taxon>Marinobacterium</taxon>
    </lineage>
</organism>
<dbReference type="Proteomes" id="UP000078070">
    <property type="component" value="Chromosome"/>
</dbReference>
<dbReference type="OrthoDB" id="9804207at2"/>
<keyword evidence="11" id="KW-1185">Reference proteome</keyword>
<name>A0A1A9F0J3_9GAMM</name>
<reference evidence="11" key="1">
    <citation type="submission" date="2016-05" db="EMBL/GenBank/DDBJ databases">
        <authorList>
            <person name="Baek K."/>
            <person name="Yang S.-J."/>
        </authorList>
    </citation>
    <scope>NUCLEOTIDE SEQUENCE [LARGE SCALE GENOMIC DNA]</scope>
    <source>
        <strain evidence="11">ST58-10</strain>
    </source>
</reference>
<keyword evidence="3 7" id="KW-0288">FMN</keyword>
<evidence type="ECO:0000256" key="8">
    <source>
        <dbReference type="PIRSR" id="PIRSR000232-1"/>
    </source>
</evidence>
<feature type="binding site" description="in other chain" evidence="8">
    <location>
        <begin position="133"/>
        <end position="135"/>
    </location>
    <ligand>
        <name>FMN</name>
        <dbReference type="ChEBI" id="CHEBI:58210"/>
        <note>ligand shared between dimeric partners</note>
    </ligand>
</feature>
<keyword evidence="4 7" id="KW-0521">NADP</keyword>
<dbReference type="SUPFAM" id="SSF55469">
    <property type="entry name" value="FMN-dependent nitroreductase-like"/>
    <property type="match status" value="1"/>
</dbReference>
<dbReference type="RefSeq" id="WP_067384312.1">
    <property type="nucleotide sequence ID" value="NZ_CP015839.1"/>
</dbReference>
<dbReference type="PIRSF" id="PIRSF000232">
    <property type="entry name" value="YdjA"/>
    <property type="match status" value="1"/>
</dbReference>
<keyword evidence="6 7" id="KW-0520">NAD</keyword>
<feature type="domain" description="Nitroreductase" evidence="9">
    <location>
        <begin position="18"/>
        <end position="163"/>
    </location>
</feature>
<dbReference type="InterPro" id="IPR052530">
    <property type="entry name" value="NAD(P)H_nitroreductase"/>
</dbReference>
<gene>
    <name evidence="10" type="ORF">A8C75_15380</name>
</gene>
<evidence type="ECO:0000256" key="4">
    <source>
        <dbReference type="ARBA" id="ARBA00022857"/>
    </source>
</evidence>
<dbReference type="Pfam" id="PF00881">
    <property type="entry name" value="Nitroreductase"/>
    <property type="match status" value="1"/>
</dbReference>
<evidence type="ECO:0000313" key="10">
    <source>
        <dbReference type="EMBL" id="ANG63726.1"/>
    </source>
</evidence>
<dbReference type="EC" id="1.-.-.-" evidence="7"/>
<dbReference type="PANTHER" id="PTHR43821">
    <property type="entry name" value="NAD(P)H NITROREDUCTASE YDJA-RELATED"/>
    <property type="match status" value="1"/>
</dbReference>
<evidence type="ECO:0000256" key="6">
    <source>
        <dbReference type="ARBA" id="ARBA00023027"/>
    </source>
</evidence>
<sequence length="186" mass="19971">MDALDALINRVSIPLLEAPGPTAEQLEQMFRAALRAPDHGGIQPWRFLVIEGEGLERLGALFLAGARAQDPQLAPERGDKLFKAPCRAPMVVVVIAATREHPKVPQIEQLISAGCAANNIVTAAHALGVGAMWRTGSPAYDPLVLQGLGLAEHESLVGYVYLGTPSRQRTTQALEPADFVHRWDGA</sequence>
<proteinExistence type="inferred from homology"/>
<evidence type="ECO:0000256" key="1">
    <source>
        <dbReference type="ARBA" id="ARBA00007118"/>
    </source>
</evidence>
<evidence type="ECO:0000256" key="2">
    <source>
        <dbReference type="ARBA" id="ARBA00022630"/>
    </source>
</evidence>
<evidence type="ECO:0000256" key="5">
    <source>
        <dbReference type="ARBA" id="ARBA00023002"/>
    </source>
</evidence>
<feature type="binding site" evidence="8">
    <location>
        <position position="39"/>
    </location>
    <ligand>
        <name>FMN</name>
        <dbReference type="ChEBI" id="CHEBI:58210"/>
        <note>ligand shared between dimeric partners</note>
    </ligand>
</feature>
<evidence type="ECO:0000313" key="11">
    <source>
        <dbReference type="Proteomes" id="UP000078070"/>
    </source>
</evidence>
<feature type="binding site" description="in other chain" evidence="8">
    <location>
        <begin position="10"/>
        <end position="12"/>
    </location>
    <ligand>
        <name>FMN</name>
        <dbReference type="ChEBI" id="CHEBI:58210"/>
        <note>ligand shared between dimeric partners</note>
    </ligand>
</feature>
<evidence type="ECO:0000256" key="7">
    <source>
        <dbReference type="PIRNR" id="PIRNR000232"/>
    </source>
</evidence>
<dbReference type="EMBL" id="CP015839">
    <property type="protein sequence ID" value="ANG63726.1"/>
    <property type="molecule type" value="Genomic_DNA"/>
</dbReference>
<dbReference type="PANTHER" id="PTHR43821:SF1">
    <property type="entry name" value="NAD(P)H NITROREDUCTASE YDJA-RELATED"/>
    <property type="match status" value="1"/>
</dbReference>
<feature type="binding site" evidence="8">
    <location>
        <position position="35"/>
    </location>
    <ligand>
        <name>FMN</name>
        <dbReference type="ChEBI" id="CHEBI:58210"/>
        <note>ligand shared between dimeric partners</note>
    </ligand>
</feature>
<protein>
    <recommendedName>
        <fullName evidence="7">Putative NAD(P)H nitroreductase</fullName>
        <ecNumber evidence="7">1.-.-.-</ecNumber>
    </recommendedName>
</protein>
<dbReference type="Gene3D" id="3.40.109.10">
    <property type="entry name" value="NADH Oxidase"/>
    <property type="match status" value="1"/>
</dbReference>
<dbReference type="InterPro" id="IPR026021">
    <property type="entry name" value="YdjA-like"/>
</dbReference>
<dbReference type="CDD" id="cd02135">
    <property type="entry name" value="YdjA-like"/>
    <property type="match status" value="1"/>
</dbReference>
<evidence type="ECO:0000256" key="3">
    <source>
        <dbReference type="ARBA" id="ARBA00022643"/>
    </source>
</evidence>
<comment type="cofactor">
    <cofactor evidence="8">
        <name>FMN</name>
        <dbReference type="ChEBI" id="CHEBI:58210"/>
    </cofactor>
    <text evidence="8">Binds 1 FMN per subunit.</text>
</comment>
<keyword evidence="5 7" id="KW-0560">Oxidoreductase</keyword>
<evidence type="ECO:0000259" key="9">
    <source>
        <dbReference type="Pfam" id="PF00881"/>
    </source>
</evidence>
<dbReference type="STRING" id="1821621.A8C75_15380"/>